<proteinExistence type="predicted"/>
<evidence type="ECO:0000313" key="1">
    <source>
        <dbReference type="EMBL" id="RLM68910.1"/>
    </source>
</evidence>
<reference evidence="2" key="1">
    <citation type="journal article" date="2019" name="Nat. Commun.">
        <title>The genome of broomcorn millet.</title>
        <authorList>
            <person name="Zou C."/>
            <person name="Miki D."/>
            <person name="Li D."/>
            <person name="Tang Q."/>
            <person name="Xiao L."/>
            <person name="Rajput S."/>
            <person name="Deng P."/>
            <person name="Jia W."/>
            <person name="Huang R."/>
            <person name="Zhang M."/>
            <person name="Sun Y."/>
            <person name="Hu J."/>
            <person name="Fu X."/>
            <person name="Schnable P.S."/>
            <person name="Li F."/>
            <person name="Zhang H."/>
            <person name="Feng B."/>
            <person name="Zhu X."/>
            <person name="Liu R."/>
            <person name="Schnable J.C."/>
            <person name="Zhu J.-K."/>
            <person name="Zhang H."/>
        </authorList>
    </citation>
    <scope>NUCLEOTIDE SEQUENCE [LARGE SCALE GENOMIC DNA]</scope>
</reference>
<name>A0A3L6Q360_PANMI</name>
<organism evidence="1 2">
    <name type="scientific">Panicum miliaceum</name>
    <name type="common">Proso millet</name>
    <name type="synonym">Broomcorn millet</name>
    <dbReference type="NCBI Taxonomy" id="4540"/>
    <lineage>
        <taxon>Eukaryota</taxon>
        <taxon>Viridiplantae</taxon>
        <taxon>Streptophyta</taxon>
        <taxon>Embryophyta</taxon>
        <taxon>Tracheophyta</taxon>
        <taxon>Spermatophyta</taxon>
        <taxon>Magnoliopsida</taxon>
        <taxon>Liliopsida</taxon>
        <taxon>Poales</taxon>
        <taxon>Poaceae</taxon>
        <taxon>PACMAD clade</taxon>
        <taxon>Panicoideae</taxon>
        <taxon>Panicodae</taxon>
        <taxon>Paniceae</taxon>
        <taxon>Panicinae</taxon>
        <taxon>Panicum</taxon>
        <taxon>Panicum sect. Panicum</taxon>
    </lineage>
</organism>
<gene>
    <name evidence="1" type="ORF">C2845_PM17G03780</name>
</gene>
<dbReference type="EMBL" id="PQIB02000014">
    <property type="protein sequence ID" value="RLM68910.1"/>
    <property type="molecule type" value="Genomic_DNA"/>
</dbReference>
<evidence type="ECO:0000313" key="2">
    <source>
        <dbReference type="Proteomes" id="UP000275267"/>
    </source>
</evidence>
<accession>A0A3L6Q360</accession>
<dbReference type="AlphaFoldDB" id="A0A3L6Q360"/>
<protein>
    <submittedName>
        <fullName evidence="1">Uncharacterized protein</fullName>
    </submittedName>
</protein>
<dbReference type="Proteomes" id="UP000275267">
    <property type="component" value="Unassembled WGS sequence"/>
</dbReference>
<sequence length="159" mass="17633">MAFAVVVGGVWREHWEEGVFGGRVWPLTRSPPVSQQPYLPLYLDRGWGTVGRGVRHLLCRAVMAGAPRALWPCRKDGVAYRPVLTEQASRGHDRTGRALGRAIEVIEDKNRAKEGSAISFRAIQGIYPSLFPLAKMSPQLLELQISEDLRGLKMAQANS</sequence>
<keyword evidence="2" id="KW-1185">Reference proteome</keyword>
<comment type="caution">
    <text evidence="1">The sequence shown here is derived from an EMBL/GenBank/DDBJ whole genome shotgun (WGS) entry which is preliminary data.</text>
</comment>